<dbReference type="AlphaFoldDB" id="X6NDF2"/>
<keyword evidence="2 4" id="KW-0863">Zinc-finger</keyword>
<evidence type="ECO:0000259" key="6">
    <source>
        <dbReference type="PROSITE" id="PS50103"/>
    </source>
</evidence>
<accession>X6NDF2</accession>
<proteinExistence type="predicted"/>
<dbReference type="Pfam" id="PF00642">
    <property type="entry name" value="zf-CCCH"/>
    <property type="match status" value="1"/>
</dbReference>
<gene>
    <name evidence="7" type="ORF">RFI_13381</name>
</gene>
<dbReference type="SMART" id="SM00356">
    <property type="entry name" value="ZnF_C3H1"/>
    <property type="match status" value="2"/>
</dbReference>
<feature type="region of interest" description="Disordered" evidence="5">
    <location>
        <begin position="121"/>
        <end position="155"/>
    </location>
</feature>
<name>X6NDF2_RETFI</name>
<dbReference type="PROSITE" id="PS50103">
    <property type="entry name" value="ZF_C3H1"/>
    <property type="match status" value="2"/>
</dbReference>
<sequence>GVCFDFQKHGYCRRGNNCRYQHIREMNSMTVANMEPSQNSAAGLGILGNTLSGMKKSSDICYEFEQKGTCQWGAQCRYKHISKETNDMSADAISSLSHNFVVHTGTGGNVISIAMGGSAGSGSSASNINSSNGSGSSGSGNSGGSGHMTKDNELNMSAGDTATMTTTVSANASTTAAAVMYANSGKGDYITTEIETDIKPELDGNASLPDNENGGFKSELASMGGGGSGSGGNKLIGNDAIGMTESLPSILNVQTTNVPPT</sequence>
<feature type="compositionally biased region" description="Gly residues" evidence="5">
    <location>
        <begin position="135"/>
        <end position="146"/>
    </location>
</feature>
<feature type="zinc finger region" description="C3H1-type" evidence="4">
    <location>
        <begin position="1"/>
        <end position="25"/>
    </location>
</feature>
<dbReference type="OrthoDB" id="411372at2759"/>
<evidence type="ECO:0000313" key="8">
    <source>
        <dbReference type="Proteomes" id="UP000023152"/>
    </source>
</evidence>
<evidence type="ECO:0000256" key="3">
    <source>
        <dbReference type="ARBA" id="ARBA00022833"/>
    </source>
</evidence>
<dbReference type="Gene3D" id="4.10.1000.10">
    <property type="entry name" value="Zinc finger, CCCH-type"/>
    <property type="match status" value="1"/>
</dbReference>
<evidence type="ECO:0000256" key="1">
    <source>
        <dbReference type="ARBA" id="ARBA00022723"/>
    </source>
</evidence>
<feature type="domain" description="C3H1-type" evidence="6">
    <location>
        <begin position="55"/>
        <end position="83"/>
    </location>
</feature>
<feature type="zinc finger region" description="C3H1-type" evidence="4">
    <location>
        <begin position="55"/>
        <end position="83"/>
    </location>
</feature>
<evidence type="ECO:0000256" key="5">
    <source>
        <dbReference type="SAM" id="MobiDB-lite"/>
    </source>
</evidence>
<dbReference type="Proteomes" id="UP000023152">
    <property type="component" value="Unassembled WGS sequence"/>
</dbReference>
<protein>
    <recommendedName>
        <fullName evidence="6">C3H1-type domain-containing protein</fullName>
    </recommendedName>
</protein>
<evidence type="ECO:0000313" key="7">
    <source>
        <dbReference type="EMBL" id="ETO23794.1"/>
    </source>
</evidence>
<evidence type="ECO:0000256" key="2">
    <source>
        <dbReference type="ARBA" id="ARBA00022771"/>
    </source>
</evidence>
<feature type="compositionally biased region" description="Low complexity" evidence="5">
    <location>
        <begin position="121"/>
        <end position="134"/>
    </location>
</feature>
<keyword evidence="1 4" id="KW-0479">Metal-binding</keyword>
<feature type="non-terminal residue" evidence="7">
    <location>
        <position position="1"/>
    </location>
</feature>
<dbReference type="InterPro" id="IPR036855">
    <property type="entry name" value="Znf_CCCH_sf"/>
</dbReference>
<feature type="domain" description="C3H1-type" evidence="6">
    <location>
        <begin position="1"/>
        <end position="25"/>
    </location>
</feature>
<dbReference type="SUPFAM" id="SSF90229">
    <property type="entry name" value="CCCH zinc finger"/>
    <property type="match status" value="2"/>
</dbReference>
<dbReference type="InterPro" id="IPR000571">
    <property type="entry name" value="Znf_CCCH"/>
</dbReference>
<dbReference type="EMBL" id="ASPP01009704">
    <property type="protein sequence ID" value="ETO23794.1"/>
    <property type="molecule type" value="Genomic_DNA"/>
</dbReference>
<keyword evidence="8" id="KW-1185">Reference proteome</keyword>
<reference evidence="7 8" key="1">
    <citation type="journal article" date="2013" name="Curr. Biol.">
        <title>The Genome of the Foraminiferan Reticulomyxa filosa.</title>
        <authorList>
            <person name="Glockner G."/>
            <person name="Hulsmann N."/>
            <person name="Schleicher M."/>
            <person name="Noegel A.A."/>
            <person name="Eichinger L."/>
            <person name="Gallinger C."/>
            <person name="Pawlowski J."/>
            <person name="Sierra R."/>
            <person name="Euteneuer U."/>
            <person name="Pillet L."/>
            <person name="Moustafa A."/>
            <person name="Platzer M."/>
            <person name="Groth M."/>
            <person name="Szafranski K."/>
            <person name="Schliwa M."/>
        </authorList>
    </citation>
    <scope>NUCLEOTIDE SEQUENCE [LARGE SCALE GENOMIC DNA]</scope>
</reference>
<keyword evidence="3 4" id="KW-0862">Zinc</keyword>
<comment type="caution">
    <text evidence="7">The sequence shown here is derived from an EMBL/GenBank/DDBJ whole genome shotgun (WGS) entry which is preliminary data.</text>
</comment>
<dbReference type="GO" id="GO:0008270">
    <property type="term" value="F:zinc ion binding"/>
    <property type="evidence" value="ECO:0007669"/>
    <property type="project" value="UniProtKB-KW"/>
</dbReference>
<evidence type="ECO:0000256" key="4">
    <source>
        <dbReference type="PROSITE-ProRule" id="PRU00723"/>
    </source>
</evidence>
<feature type="non-terminal residue" evidence="7">
    <location>
        <position position="261"/>
    </location>
</feature>
<organism evidence="7 8">
    <name type="scientific">Reticulomyxa filosa</name>
    <dbReference type="NCBI Taxonomy" id="46433"/>
    <lineage>
        <taxon>Eukaryota</taxon>
        <taxon>Sar</taxon>
        <taxon>Rhizaria</taxon>
        <taxon>Retaria</taxon>
        <taxon>Foraminifera</taxon>
        <taxon>Monothalamids</taxon>
        <taxon>Reticulomyxidae</taxon>
        <taxon>Reticulomyxa</taxon>
    </lineage>
</organism>